<feature type="domain" description="DUF403" evidence="1">
    <location>
        <begin position="1"/>
        <end position="328"/>
    </location>
</feature>
<dbReference type="Proteomes" id="UP001285263">
    <property type="component" value="Unassembled WGS sequence"/>
</dbReference>
<sequence>MLSRTADHLFWLSRYMERAENTARMLDVNYQTSLMPQSREQAEQGLRSLLSISELSGDYEARHGTLDARQVYDYIVRDESNPSSITSCLRASRENSRAVRGTLTTEVWETANTTWLEFQRLLKDNLLKRDPSALFEWVKFRAHLLRGVTAGTMLQDEAFDFLRIGSFLERADNTARLLDVKFHAVPKGVDAHVVDSQWQTLQDQQAEKPSDVAREFYHWSAVLRSVSAFEVYRKVYSNVIQPEKVAELLILRKNMPRSLYSCVARLMNALERVANDPSGHTMRQGGRLRAELQYARIEEILEEGLHAYLIQFLKRINALGGSISSDFLIPVTEA</sequence>
<reference evidence="2 3" key="1">
    <citation type="submission" date="2023-11" db="EMBL/GenBank/DDBJ databases">
        <title>Paucibacter sp. nov., isolated from fresh soil in Korea.</title>
        <authorList>
            <person name="Le N.T.T."/>
        </authorList>
    </citation>
    <scope>NUCLEOTIDE SEQUENCE [LARGE SCALE GENOMIC DNA]</scope>
    <source>
        <strain evidence="2 3">R3-3</strain>
    </source>
</reference>
<dbReference type="PANTHER" id="PTHR34595">
    <property type="entry name" value="BLR5612 PROTEIN"/>
    <property type="match status" value="1"/>
</dbReference>
<evidence type="ECO:0000313" key="2">
    <source>
        <dbReference type="EMBL" id="MDY0744170.1"/>
    </source>
</evidence>
<dbReference type="RefSeq" id="WP_320422071.1">
    <property type="nucleotide sequence ID" value="NZ_JAXCLA010000002.1"/>
</dbReference>
<evidence type="ECO:0000313" key="3">
    <source>
        <dbReference type="Proteomes" id="UP001285263"/>
    </source>
</evidence>
<dbReference type="PANTHER" id="PTHR34595:SF7">
    <property type="entry name" value="SLL1039 PROTEIN"/>
    <property type="match status" value="1"/>
</dbReference>
<protein>
    <submittedName>
        <fullName evidence="2">Alpha-E domain-containing protein</fullName>
    </submittedName>
</protein>
<accession>A0ABU5DD12</accession>
<name>A0ABU5DD12_9BURK</name>
<proteinExistence type="predicted"/>
<organism evidence="2 3">
    <name type="scientific">Roseateles agri</name>
    <dbReference type="NCBI Taxonomy" id="3098619"/>
    <lineage>
        <taxon>Bacteria</taxon>
        <taxon>Pseudomonadati</taxon>
        <taxon>Pseudomonadota</taxon>
        <taxon>Betaproteobacteria</taxon>
        <taxon>Burkholderiales</taxon>
        <taxon>Sphaerotilaceae</taxon>
        <taxon>Roseateles</taxon>
    </lineage>
</organism>
<dbReference type="EMBL" id="JAXCLA010000002">
    <property type="protein sequence ID" value="MDY0744170.1"/>
    <property type="molecule type" value="Genomic_DNA"/>
</dbReference>
<dbReference type="Pfam" id="PF04168">
    <property type="entry name" value="Alpha-E"/>
    <property type="match status" value="1"/>
</dbReference>
<keyword evidence="3" id="KW-1185">Reference proteome</keyword>
<gene>
    <name evidence="2" type="ORF">SNE35_06620</name>
</gene>
<evidence type="ECO:0000259" key="1">
    <source>
        <dbReference type="Pfam" id="PF04168"/>
    </source>
</evidence>
<dbReference type="InterPro" id="IPR007296">
    <property type="entry name" value="DUF403"/>
</dbReference>
<comment type="caution">
    <text evidence="2">The sequence shown here is derived from an EMBL/GenBank/DDBJ whole genome shotgun (WGS) entry which is preliminary data.</text>
</comment>
<dbReference type="InterPro" id="IPR051680">
    <property type="entry name" value="ATP-dep_Glu-Cys_Ligase-2"/>
</dbReference>